<dbReference type="Gene3D" id="3.20.20.140">
    <property type="entry name" value="Metal-dependent hydrolases"/>
    <property type="match status" value="1"/>
</dbReference>
<feature type="domain" description="Hexokinase C-terminal" evidence="12">
    <location>
        <begin position="244"/>
        <end position="536"/>
    </location>
</feature>
<keyword evidence="9" id="KW-0067">ATP-binding</keyword>
<comment type="similarity">
    <text evidence="1">Belongs to the hexokinase family.</text>
</comment>
<dbReference type="GO" id="GO:0008296">
    <property type="term" value="F:3'-5'-DNA exonuclease activity"/>
    <property type="evidence" value="ECO:0007669"/>
    <property type="project" value="TreeGrafter"/>
</dbReference>
<comment type="similarity">
    <text evidence="2">Belongs to the metallo-dependent hydrolases superfamily. TatD-type hydrolase family.</text>
</comment>
<proteinExistence type="inferred from homology"/>
<dbReference type="EMBL" id="CAJVNV010000099">
    <property type="protein sequence ID" value="CAG8040140.1"/>
    <property type="molecule type" value="Genomic_DNA"/>
</dbReference>
<comment type="caution">
    <text evidence="13">The sequence shown here is derived from an EMBL/GenBank/DDBJ whole genome shotgun (WGS) entry which is preliminary data.</text>
</comment>
<dbReference type="CDD" id="cd01310">
    <property type="entry name" value="TatD_DNAse"/>
    <property type="match status" value="1"/>
</dbReference>
<evidence type="ECO:0000256" key="10">
    <source>
        <dbReference type="SAM" id="MobiDB-lite"/>
    </source>
</evidence>
<evidence type="ECO:0000259" key="11">
    <source>
        <dbReference type="Pfam" id="PF00349"/>
    </source>
</evidence>
<gene>
    <name evidence="13" type="ORF">PNAL_LOCUS2986</name>
</gene>
<sequence>MATSQISPKEPSLKGFLQPLRVELETLYDLSCRLSSSYKKLAAESSEHFIPTALTRLPTGHETGRYLAVYFGLYYLRVAFIDLLGDQQVEGHARVRRTLEKAWPISEHLRKDHSIDLFTWIGDCIAEVVADRLANPSEERIDQITTGISFCLPIKQDSLDEAILMPTGKGLSLNSDLNLRQALLNGYARHTYSTHGDEMNMPAKRRRLFSLPKLKVAVMINDTTATLASLAYSIPSLPNTRVVMGLIVGAGCNATVPMKLADLHESKTKSILEKHPDAQETLISTEWTLSTAAASFDELGIRTKWDLQLDKNCKKPGFQPMEYMVGGGYTGELVRIVCYDWFHGVLGIQRSKLPLKLVEEYSLSTDYLSLVVASSLSDERLASELSKTLPPSIEGDWTWSPEYARDIRAIASAVQDRAASLVASAVVGLLDCIDEVQLCNKAPKRVNGEKINTDTRATKETDSESVPPSTPGWNSGPEELAVAFSGGVIQHYPHYKENVQRYIDRLLLRAGPQVGGKSVFLREASDGGIIGTGVLAGTASGEIGEIKVAVTFTADQFQGIYRGKQYHEPDFAEVLKRARDHGCEKIMLTTMNLKGAKQNLQAVREFPDMCKMTLGVHPYHAAEIYEQPESEYLNSLRELGESLLAEKPSPLAAFGEIGLDYEYLDRADKETQQRAFREQLELAVQFQLPLFLHVRESVEDFISIIKPFLPKLPRGGLVHSFAGSKGEMLQLVELGLEISVNGVSFRTDEQLEMVRNIPLDKLQLETDAPWCEVLSNDPKIAAYLETARPLPASRKHNKFILGQMVKTRNESCFMERVGLVVAGLKGVALEEVVKVAWNNSSLMFWL</sequence>
<evidence type="ECO:0000256" key="6">
    <source>
        <dbReference type="ARBA" id="ARBA00022741"/>
    </source>
</evidence>
<dbReference type="InterPro" id="IPR001312">
    <property type="entry name" value="Hexokinase"/>
</dbReference>
<dbReference type="InterPro" id="IPR022673">
    <property type="entry name" value="Hexokinase_C"/>
</dbReference>
<feature type="compositionally biased region" description="Basic and acidic residues" evidence="10">
    <location>
        <begin position="450"/>
        <end position="462"/>
    </location>
</feature>
<keyword evidence="8" id="KW-0378">Hydrolase</keyword>
<dbReference type="OrthoDB" id="5350673at2759"/>
<dbReference type="GO" id="GO:0005536">
    <property type="term" value="F:D-glucose binding"/>
    <property type="evidence" value="ECO:0007669"/>
    <property type="project" value="InterPro"/>
</dbReference>
<dbReference type="SUPFAM" id="SSF51556">
    <property type="entry name" value="Metallo-dependent hydrolases"/>
    <property type="match status" value="1"/>
</dbReference>
<keyword evidence="4" id="KW-0540">Nuclease</keyword>
<dbReference type="PRINTS" id="PR00475">
    <property type="entry name" value="HEXOKINASE"/>
</dbReference>
<feature type="region of interest" description="Disordered" evidence="10">
    <location>
        <begin position="450"/>
        <end position="475"/>
    </location>
</feature>
<reference evidence="13" key="1">
    <citation type="submission" date="2021-07" db="EMBL/GenBank/DDBJ databases">
        <authorList>
            <person name="Branca A.L. A."/>
        </authorList>
    </citation>
    <scope>NUCLEOTIDE SEQUENCE</scope>
</reference>
<evidence type="ECO:0000256" key="9">
    <source>
        <dbReference type="ARBA" id="ARBA00022840"/>
    </source>
</evidence>
<dbReference type="Gene3D" id="3.30.420.40">
    <property type="match status" value="1"/>
</dbReference>
<dbReference type="PROSITE" id="PS51748">
    <property type="entry name" value="HEXOKINASE_2"/>
    <property type="match status" value="1"/>
</dbReference>
<dbReference type="AlphaFoldDB" id="A0A9W4HK04"/>
<name>A0A9W4HK04_PENNA</name>
<evidence type="ECO:0000313" key="13">
    <source>
        <dbReference type="EMBL" id="CAG8040140.1"/>
    </source>
</evidence>
<evidence type="ECO:0000256" key="7">
    <source>
        <dbReference type="ARBA" id="ARBA00022777"/>
    </source>
</evidence>
<dbReference type="PANTHER" id="PTHR10060">
    <property type="entry name" value="TATD FAMILY DEOXYRIBONUCLEASE"/>
    <property type="match status" value="1"/>
</dbReference>
<dbReference type="CDD" id="cd24000">
    <property type="entry name" value="ASKHA_NBD_HK"/>
    <property type="match status" value="1"/>
</dbReference>
<dbReference type="InterPro" id="IPR032466">
    <property type="entry name" value="Metal_Hydrolase"/>
</dbReference>
<dbReference type="GO" id="GO:0046872">
    <property type="term" value="F:metal ion binding"/>
    <property type="evidence" value="ECO:0007669"/>
    <property type="project" value="UniProtKB-KW"/>
</dbReference>
<feature type="compositionally biased region" description="Polar residues" evidence="10">
    <location>
        <begin position="464"/>
        <end position="473"/>
    </location>
</feature>
<evidence type="ECO:0000256" key="3">
    <source>
        <dbReference type="ARBA" id="ARBA00022679"/>
    </source>
</evidence>
<evidence type="ECO:0000256" key="5">
    <source>
        <dbReference type="ARBA" id="ARBA00022723"/>
    </source>
</evidence>
<dbReference type="Proteomes" id="UP001153461">
    <property type="component" value="Unassembled WGS sequence"/>
</dbReference>
<evidence type="ECO:0000256" key="1">
    <source>
        <dbReference type="ARBA" id="ARBA00009225"/>
    </source>
</evidence>
<dbReference type="InterPro" id="IPR043129">
    <property type="entry name" value="ATPase_NBD"/>
</dbReference>
<keyword evidence="7" id="KW-0418">Kinase</keyword>
<protein>
    <recommendedName>
        <fullName evidence="15">Hexokinase</fullName>
    </recommendedName>
</protein>
<dbReference type="Gene3D" id="3.40.367.20">
    <property type="match status" value="1"/>
</dbReference>
<evidence type="ECO:0000256" key="4">
    <source>
        <dbReference type="ARBA" id="ARBA00022722"/>
    </source>
</evidence>
<dbReference type="GO" id="GO:0005829">
    <property type="term" value="C:cytosol"/>
    <property type="evidence" value="ECO:0007669"/>
    <property type="project" value="TreeGrafter"/>
</dbReference>
<dbReference type="PANTHER" id="PTHR10060:SF15">
    <property type="entry name" value="DEOXYRIBONUCLEASE TATDN1"/>
    <property type="match status" value="1"/>
</dbReference>
<dbReference type="Pfam" id="PF03727">
    <property type="entry name" value="Hexokinase_2"/>
    <property type="match status" value="1"/>
</dbReference>
<feature type="domain" description="Hexokinase N-terminal" evidence="11">
    <location>
        <begin position="13"/>
        <end position="232"/>
    </location>
</feature>
<dbReference type="InterPro" id="IPR022672">
    <property type="entry name" value="Hexokinase_N"/>
</dbReference>
<evidence type="ECO:0000313" key="14">
    <source>
        <dbReference type="Proteomes" id="UP001153461"/>
    </source>
</evidence>
<evidence type="ECO:0000256" key="2">
    <source>
        <dbReference type="ARBA" id="ARBA00009275"/>
    </source>
</evidence>
<evidence type="ECO:0000256" key="8">
    <source>
        <dbReference type="ARBA" id="ARBA00022801"/>
    </source>
</evidence>
<dbReference type="InterPro" id="IPR001130">
    <property type="entry name" value="TatD-like"/>
</dbReference>
<keyword evidence="5" id="KW-0479">Metal-binding</keyword>
<dbReference type="SUPFAM" id="SSF53067">
    <property type="entry name" value="Actin-like ATPase domain"/>
    <property type="match status" value="2"/>
</dbReference>
<dbReference type="InterPro" id="IPR050891">
    <property type="entry name" value="TatD-type_Hydrolase"/>
</dbReference>
<keyword evidence="6" id="KW-0547">Nucleotide-binding</keyword>
<evidence type="ECO:0000259" key="12">
    <source>
        <dbReference type="Pfam" id="PF03727"/>
    </source>
</evidence>
<organism evidence="13 14">
    <name type="scientific">Penicillium nalgiovense</name>
    <dbReference type="NCBI Taxonomy" id="60175"/>
    <lineage>
        <taxon>Eukaryota</taxon>
        <taxon>Fungi</taxon>
        <taxon>Dikarya</taxon>
        <taxon>Ascomycota</taxon>
        <taxon>Pezizomycotina</taxon>
        <taxon>Eurotiomycetes</taxon>
        <taxon>Eurotiomycetidae</taxon>
        <taxon>Eurotiales</taxon>
        <taxon>Aspergillaceae</taxon>
        <taxon>Penicillium</taxon>
    </lineage>
</organism>
<dbReference type="Pfam" id="PF00349">
    <property type="entry name" value="Hexokinase_1"/>
    <property type="match status" value="1"/>
</dbReference>
<dbReference type="Pfam" id="PF01026">
    <property type="entry name" value="TatD_DNase"/>
    <property type="match status" value="1"/>
</dbReference>
<dbReference type="GO" id="GO:0005524">
    <property type="term" value="F:ATP binding"/>
    <property type="evidence" value="ECO:0007669"/>
    <property type="project" value="UniProtKB-KW"/>
</dbReference>
<dbReference type="GO" id="GO:0004396">
    <property type="term" value="F:hexokinase activity"/>
    <property type="evidence" value="ECO:0007669"/>
    <property type="project" value="InterPro"/>
</dbReference>
<dbReference type="GO" id="GO:0001678">
    <property type="term" value="P:intracellular glucose homeostasis"/>
    <property type="evidence" value="ECO:0007669"/>
    <property type="project" value="InterPro"/>
</dbReference>
<evidence type="ECO:0008006" key="15">
    <source>
        <dbReference type="Google" id="ProtNLM"/>
    </source>
</evidence>
<keyword evidence="3" id="KW-0808">Transferase</keyword>
<accession>A0A9W4HK04</accession>